<dbReference type="AlphaFoldDB" id="A0A140L4E3"/>
<accession>A0A140L4E3</accession>
<proteinExistence type="predicted"/>
<dbReference type="RefSeq" id="WP_068556277.1">
    <property type="nucleotide sequence ID" value="NZ_LOEE01000034.1"/>
</dbReference>
<evidence type="ECO:0008006" key="3">
    <source>
        <dbReference type="Google" id="ProtNLM"/>
    </source>
</evidence>
<organism evidence="1 2">
    <name type="scientific">Thermotalea metallivorans</name>
    <dbReference type="NCBI Taxonomy" id="520762"/>
    <lineage>
        <taxon>Bacteria</taxon>
        <taxon>Bacillati</taxon>
        <taxon>Bacillota</taxon>
        <taxon>Clostridia</taxon>
        <taxon>Peptostreptococcales</taxon>
        <taxon>Thermotaleaceae</taxon>
        <taxon>Thermotalea</taxon>
    </lineage>
</organism>
<dbReference type="InterPro" id="IPR028979">
    <property type="entry name" value="Ser_kin/Pase_Hpr-like_N_sf"/>
</dbReference>
<keyword evidence="2" id="KW-1185">Reference proteome</keyword>
<reference evidence="1 2" key="1">
    <citation type="submission" date="2015-12" db="EMBL/GenBank/DDBJ databases">
        <title>Draft genome sequence of the thermoanaerobe Thermotalea metallivorans, an isolate from the runoff channel of the Great Artesian Basin, Australia.</title>
        <authorList>
            <person name="Patel B.K."/>
        </authorList>
    </citation>
    <scope>NUCLEOTIDE SEQUENCE [LARGE SCALE GENOMIC DNA]</scope>
    <source>
        <strain evidence="1 2">B2-1</strain>
    </source>
</reference>
<evidence type="ECO:0000313" key="2">
    <source>
        <dbReference type="Proteomes" id="UP000070456"/>
    </source>
</evidence>
<dbReference type="Gene3D" id="3.40.1390.20">
    <property type="entry name" value="HprK N-terminal domain-like"/>
    <property type="match status" value="1"/>
</dbReference>
<comment type="caution">
    <text evidence="1">The sequence shown here is derived from an EMBL/GenBank/DDBJ whole genome shotgun (WGS) entry which is preliminary data.</text>
</comment>
<dbReference type="OrthoDB" id="9800390at2"/>
<evidence type="ECO:0000313" key="1">
    <source>
        <dbReference type="EMBL" id="KXG75418.1"/>
    </source>
</evidence>
<protein>
    <recommendedName>
        <fullName evidence="3">DRTGG domain-containing protein</fullName>
    </recommendedName>
</protein>
<dbReference type="Proteomes" id="UP000070456">
    <property type="component" value="Unassembled WGS sequence"/>
</dbReference>
<sequence length="112" mass="12475">MKLSEIADILSAEIHTKEVDLNINIECGRASDLLSDVLRNPMENSVLLTGLVNVQVIRTAELMDIRAIVFVRDKKPSEEMIALANASNIALLSTKYRLYRCCGLLYSHGLLD</sequence>
<gene>
    <name evidence="1" type="ORF">AN619_16820</name>
</gene>
<name>A0A140L4E3_9FIRM</name>
<dbReference type="STRING" id="520762.AN619_16820"/>
<dbReference type="EMBL" id="LOEE01000034">
    <property type="protein sequence ID" value="KXG75418.1"/>
    <property type="molecule type" value="Genomic_DNA"/>
</dbReference>
<dbReference type="SUPFAM" id="SSF75138">
    <property type="entry name" value="HprK N-terminal domain-like"/>
    <property type="match status" value="1"/>
</dbReference>